<evidence type="ECO:0000313" key="4">
    <source>
        <dbReference type="Proteomes" id="UP000295447"/>
    </source>
</evidence>
<comment type="caution">
    <text evidence="3">The sequence shown here is derived from an EMBL/GenBank/DDBJ whole genome shotgun (WGS) entry which is preliminary data.</text>
</comment>
<evidence type="ECO:0000313" key="3">
    <source>
        <dbReference type="EMBL" id="TDW15933.1"/>
    </source>
</evidence>
<feature type="transmembrane region" description="Helical" evidence="2">
    <location>
        <begin position="78"/>
        <end position="97"/>
    </location>
</feature>
<protein>
    <submittedName>
        <fullName evidence="3">Uncharacterized protein DUF2530</fullName>
    </submittedName>
</protein>
<sequence>MTEEESRRTAETEAEQGGSKKRSDPTSQLARGELVHAEVKPLDLSGIPSVITGIALWVVAFVVLLIFRSHLKADGLDWWLWVPVAGFGLGLIGLWYCKRRWTAIQAGHRPATED</sequence>
<dbReference type="InterPro" id="IPR019681">
    <property type="entry name" value="DUF2530"/>
</dbReference>
<keyword evidence="4" id="KW-1185">Reference proteome</keyword>
<feature type="transmembrane region" description="Helical" evidence="2">
    <location>
        <begin position="46"/>
        <end position="66"/>
    </location>
</feature>
<proteinExistence type="predicted"/>
<evidence type="ECO:0000256" key="2">
    <source>
        <dbReference type="SAM" id="Phobius"/>
    </source>
</evidence>
<feature type="compositionally biased region" description="Basic and acidic residues" evidence="1">
    <location>
        <begin position="1"/>
        <end position="11"/>
    </location>
</feature>
<dbReference type="AlphaFoldDB" id="A0A4R7ZE89"/>
<dbReference type="EMBL" id="SODF01000003">
    <property type="protein sequence ID" value="TDW15933.1"/>
    <property type="molecule type" value="Genomic_DNA"/>
</dbReference>
<reference evidence="3 4" key="1">
    <citation type="submission" date="2019-03" db="EMBL/GenBank/DDBJ databases">
        <title>Genomic Encyclopedia of Type Strains, Phase III (KMG-III): the genomes of soil and plant-associated and newly described type strains.</title>
        <authorList>
            <person name="Whitman W."/>
        </authorList>
    </citation>
    <scope>NUCLEOTIDE SEQUENCE [LARGE SCALE GENOMIC DNA]</scope>
    <source>
        <strain evidence="3 4">VKM Ac-2570</strain>
    </source>
</reference>
<accession>A0A4R7ZE89</accession>
<dbReference type="RefSeq" id="WP_238174716.1">
    <property type="nucleotide sequence ID" value="NZ_SODF01000003.1"/>
</dbReference>
<keyword evidence="2" id="KW-1133">Transmembrane helix</keyword>
<feature type="region of interest" description="Disordered" evidence="1">
    <location>
        <begin position="1"/>
        <end position="29"/>
    </location>
</feature>
<organism evidence="3 4">
    <name type="scientific">Kribbella kalugense</name>
    <dbReference type="NCBI Taxonomy" id="2512221"/>
    <lineage>
        <taxon>Bacteria</taxon>
        <taxon>Bacillati</taxon>
        <taxon>Actinomycetota</taxon>
        <taxon>Actinomycetes</taxon>
        <taxon>Propionibacteriales</taxon>
        <taxon>Kribbellaceae</taxon>
        <taxon>Kribbella</taxon>
    </lineage>
</organism>
<gene>
    <name evidence="3" type="ORF">EV650_7427</name>
</gene>
<dbReference type="Pfam" id="PF10745">
    <property type="entry name" value="DUF2530"/>
    <property type="match status" value="1"/>
</dbReference>
<keyword evidence="2" id="KW-0812">Transmembrane</keyword>
<name>A0A4R7ZE89_9ACTN</name>
<keyword evidence="2" id="KW-0472">Membrane</keyword>
<evidence type="ECO:0000256" key="1">
    <source>
        <dbReference type="SAM" id="MobiDB-lite"/>
    </source>
</evidence>
<dbReference type="Proteomes" id="UP000295447">
    <property type="component" value="Unassembled WGS sequence"/>
</dbReference>